<feature type="compositionally biased region" description="Pro residues" evidence="1">
    <location>
        <begin position="237"/>
        <end position="246"/>
    </location>
</feature>
<protein>
    <submittedName>
        <fullName evidence="2">Uncharacterized protein</fullName>
    </submittedName>
</protein>
<evidence type="ECO:0000256" key="1">
    <source>
        <dbReference type="SAM" id="MobiDB-lite"/>
    </source>
</evidence>
<dbReference type="OrthoDB" id="9429388at2"/>
<gene>
    <name evidence="2" type="ORF">SAMN05443668_103591</name>
</gene>
<accession>A0A1M7PQS4</accession>
<dbReference type="Proteomes" id="UP000184440">
    <property type="component" value="Unassembled WGS sequence"/>
</dbReference>
<organism evidence="2 3">
    <name type="scientific">Cryptosporangium aurantiacum</name>
    <dbReference type="NCBI Taxonomy" id="134849"/>
    <lineage>
        <taxon>Bacteria</taxon>
        <taxon>Bacillati</taxon>
        <taxon>Actinomycetota</taxon>
        <taxon>Actinomycetes</taxon>
        <taxon>Cryptosporangiales</taxon>
        <taxon>Cryptosporangiaceae</taxon>
        <taxon>Cryptosporangium</taxon>
    </lineage>
</organism>
<dbReference type="RefSeq" id="WP_073256767.1">
    <property type="nucleotide sequence ID" value="NZ_FRCS01000003.1"/>
</dbReference>
<proteinExistence type="predicted"/>
<keyword evidence="3" id="KW-1185">Reference proteome</keyword>
<evidence type="ECO:0000313" key="3">
    <source>
        <dbReference type="Proteomes" id="UP000184440"/>
    </source>
</evidence>
<dbReference type="EMBL" id="FRCS01000003">
    <property type="protein sequence ID" value="SHN19699.1"/>
    <property type="molecule type" value="Genomic_DNA"/>
</dbReference>
<sequence>MQPEDPAWNVRGDQPIATWVIEFPADTDRATLLNWQHTVIAAGEDTLAYRIHDEHSTGYQRARHGSFADYLHHLGDQVPAPPGEYRTGLIFDEAPQAISRLAHPAPDSTITETDIWTMRQIASHAPSSQWPLTIASDRNQPHGSIGVAIWISTKIWLPWIYRYTVDGNTDPEFDAHNPPLDNRELATRHTPRLNTFLHAAATATRAAGGTWTLGHDTSATYLFELHTAGVRLDASRPPWPHLVPPPDRSDRKTRQRRNPGPPAPNRPPSQPYR</sequence>
<evidence type="ECO:0000313" key="2">
    <source>
        <dbReference type="EMBL" id="SHN19699.1"/>
    </source>
</evidence>
<dbReference type="AlphaFoldDB" id="A0A1M7PQS4"/>
<name>A0A1M7PQS4_9ACTN</name>
<reference evidence="2 3" key="1">
    <citation type="submission" date="2016-11" db="EMBL/GenBank/DDBJ databases">
        <authorList>
            <person name="Jaros S."/>
            <person name="Januszkiewicz K."/>
            <person name="Wedrychowicz H."/>
        </authorList>
    </citation>
    <scope>NUCLEOTIDE SEQUENCE [LARGE SCALE GENOMIC DNA]</scope>
    <source>
        <strain evidence="2 3">DSM 46144</strain>
    </source>
</reference>
<feature type="compositionally biased region" description="Pro residues" evidence="1">
    <location>
        <begin position="259"/>
        <end position="273"/>
    </location>
</feature>
<feature type="region of interest" description="Disordered" evidence="1">
    <location>
        <begin position="234"/>
        <end position="273"/>
    </location>
</feature>